<comment type="caution">
    <text evidence="4">The sequence shown here is derived from an EMBL/GenBank/DDBJ whole genome shotgun (WGS) entry which is preliminary data.</text>
</comment>
<dbReference type="RefSeq" id="WP_344753982.1">
    <property type="nucleotide sequence ID" value="NZ_BAABAE010000002.1"/>
</dbReference>
<dbReference type="EMBL" id="BAABAE010000002">
    <property type="protein sequence ID" value="GAA3734434.1"/>
    <property type="molecule type" value="Genomic_DNA"/>
</dbReference>
<dbReference type="InterPro" id="IPR027381">
    <property type="entry name" value="LytR/CpsA/Psr_C"/>
</dbReference>
<dbReference type="Proteomes" id="UP001501004">
    <property type="component" value="Unassembled WGS sequence"/>
</dbReference>
<organism evidence="4 5">
    <name type="scientific">Leifsonella bigeumensis</name>
    <dbReference type="NCBI Taxonomy" id="433643"/>
    <lineage>
        <taxon>Bacteria</taxon>
        <taxon>Bacillati</taxon>
        <taxon>Actinomycetota</taxon>
        <taxon>Actinomycetes</taxon>
        <taxon>Micrococcales</taxon>
        <taxon>Microbacteriaceae</taxon>
        <taxon>Leifsonella</taxon>
    </lineage>
</organism>
<keyword evidence="2" id="KW-1133">Transmembrane helix</keyword>
<feature type="domain" description="LytR/CpsA/Psr regulator C-terminal" evidence="3">
    <location>
        <begin position="91"/>
        <end position="183"/>
    </location>
</feature>
<evidence type="ECO:0000313" key="5">
    <source>
        <dbReference type="Proteomes" id="UP001501004"/>
    </source>
</evidence>
<keyword evidence="5" id="KW-1185">Reference proteome</keyword>
<evidence type="ECO:0000313" key="4">
    <source>
        <dbReference type="EMBL" id="GAA3734434.1"/>
    </source>
</evidence>
<reference evidence="5" key="1">
    <citation type="journal article" date="2019" name="Int. J. Syst. Evol. Microbiol.">
        <title>The Global Catalogue of Microorganisms (GCM) 10K type strain sequencing project: providing services to taxonomists for standard genome sequencing and annotation.</title>
        <authorList>
            <consortium name="The Broad Institute Genomics Platform"/>
            <consortium name="The Broad Institute Genome Sequencing Center for Infectious Disease"/>
            <person name="Wu L."/>
            <person name="Ma J."/>
        </authorList>
    </citation>
    <scope>NUCLEOTIDE SEQUENCE [LARGE SCALE GENOMIC DNA]</scope>
    <source>
        <strain evidence="5">JCM 16949</strain>
    </source>
</reference>
<sequence length="187" mass="19434">MADFPQDRFDDVPTEVLRVGAHRAPKKKGRGWAALGWAVLATVILTTGGLIGLAAINSSINFDLPFLPGPEQEETPTPTQTPTAEPTLAPDVPLSILNGTETPGLANQVGDALVEQGWAGAAEGVGSRANASARDIEETVVYYADPSYEGAARGIVLALGVGEVRLSTDYPGSPVTVVIGSDYKPLP</sequence>
<gene>
    <name evidence="4" type="ORF">GCM10022239_08190</name>
</gene>
<dbReference type="Pfam" id="PF13399">
    <property type="entry name" value="LytR_C"/>
    <property type="match status" value="1"/>
</dbReference>
<protein>
    <recommendedName>
        <fullName evidence="3">LytR/CpsA/Psr regulator C-terminal domain-containing protein</fullName>
    </recommendedName>
</protein>
<keyword evidence="2" id="KW-0472">Membrane</keyword>
<feature type="transmembrane region" description="Helical" evidence="2">
    <location>
        <begin position="32"/>
        <end position="56"/>
    </location>
</feature>
<proteinExistence type="predicted"/>
<accession>A0ABP7FA81</accession>
<feature type="compositionally biased region" description="Low complexity" evidence="1">
    <location>
        <begin position="75"/>
        <end position="87"/>
    </location>
</feature>
<evidence type="ECO:0000256" key="1">
    <source>
        <dbReference type="SAM" id="MobiDB-lite"/>
    </source>
</evidence>
<name>A0ABP7FA81_9MICO</name>
<dbReference type="Gene3D" id="3.30.70.2390">
    <property type="match status" value="1"/>
</dbReference>
<evidence type="ECO:0000256" key="2">
    <source>
        <dbReference type="SAM" id="Phobius"/>
    </source>
</evidence>
<keyword evidence="2" id="KW-0812">Transmembrane</keyword>
<evidence type="ECO:0000259" key="3">
    <source>
        <dbReference type="Pfam" id="PF13399"/>
    </source>
</evidence>
<feature type="region of interest" description="Disordered" evidence="1">
    <location>
        <begin position="66"/>
        <end position="87"/>
    </location>
</feature>